<evidence type="ECO:0000313" key="2">
    <source>
        <dbReference type="Proteomes" id="UP000077349"/>
    </source>
</evidence>
<gene>
    <name evidence="1" type="ORF">Amal_02822</name>
</gene>
<dbReference type="PATRIC" id="fig|178901.10.peg.2823"/>
<organism evidence="1 2">
    <name type="scientific">Acetobacter malorum</name>
    <dbReference type="NCBI Taxonomy" id="178901"/>
    <lineage>
        <taxon>Bacteria</taxon>
        <taxon>Pseudomonadati</taxon>
        <taxon>Pseudomonadota</taxon>
        <taxon>Alphaproteobacteria</taxon>
        <taxon>Acetobacterales</taxon>
        <taxon>Acetobacteraceae</taxon>
        <taxon>Acetobacter</taxon>
    </lineage>
</organism>
<proteinExistence type="predicted"/>
<protein>
    <submittedName>
        <fullName evidence="1">Uncharacterized protein</fullName>
    </submittedName>
</protein>
<dbReference type="AlphaFoldDB" id="A0A087PNC5"/>
<evidence type="ECO:0000313" key="1">
    <source>
        <dbReference type="EMBL" id="OAG77044.1"/>
    </source>
</evidence>
<dbReference type="EMBL" id="LVHD01000018">
    <property type="protein sequence ID" value="OAG77044.1"/>
    <property type="molecule type" value="Genomic_DNA"/>
</dbReference>
<sequence length="43" mass="4795">MAENVGRLTWVAPQIIQLLAKNPVPEREVQNYLVMAAGHPLLL</sequence>
<accession>A0A087PNC5</accession>
<reference evidence="1 2" key="1">
    <citation type="submission" date="2016-03" db="EMBL/GenBank/DDBJ databases">
        <title>Draft genome sequence of Acetobacter malorum CECT 7742, a strain isolated from strawberry vinegar.</title>
        <authorList>
            <person name="Sainz F."/>
            <person name="Mas A."/>
            <person name="Torija M.J."/>
        </authorList>
    </citation>
    <scope>NUCLEOTIDE SEQUENCE [LARGE SCALE GENOMIC DNA]</scope>
    <source>
        <strain evidence="1 2">CECT 7742</strain>
    </source>
</reference>
<comment type="caution">
    <text evidence="1">The sequence shown here is derived from an EMBL/GenBank/DDBJ whole genome shotgun (WGS) entry which is preliminary data.</text>
</comment>
<name>A0A087PNC5_9PROT</name>
<dbReference type="Proteomes" id="UP000077349">
    <property type="component" value="Unassembled WGS sequence"/>
</dbReference>